<gene>
    <name evidence="2" type="ORF">EJB05_13454</name>
</gene>
<proteinExistence type="predicted"/>
<protein>
    <submittedName>
        <fullName evidence="2">Uncharacterized protein</fullName>
    </submittedName>
</protein>
<feature type="compositionally biased region" description="Low complexity" evidence="1">
    <location>
        <begin position="15"/>
        <end position="30"/>
    </location>
</feature>
<accession>A0A5J9VUX9</accession>
<evidence type="ECO:0000313" key="2">
    <source>
        <dbReference type="EMBL" id="TVU40009.1"/>
    </source>
</evidence>
<dbReference type="AlphaFoldDB" id="A0A5J9VUX9"/>
<evidence type="ECO:0000256" key="1">
    <source>
        <dbReference type="SAM" id="MobiDB-lite"/>
    </source>
</evidence>
<name>A0A5J9VUX9_9POAL</name>
<dbReference type="Proteomes" id="UP000324897">
    <property type="component" value="Chromosome 4"/>
</dbReference>
<organism evidence="2 3">
    <name type="scientific">Eragrostis curvula</name>
    <name type="common">weeping love grass</name>
    <dbReference type="NCBI Taxonomy" id="38414"/>
    <lineage>
        <taxon>Eukaryota</taxon>
        <taxon>Viridiplantae</taxon>
        <taxon>Streptophyta</taxon>
        <taxon>Embryophyta</taxon>
        <taxon>Tracheophyta</taxon>
        <taxon>Spermatophyta</taxon>
        <taxon>Magnoliopsida</taxon>
        <taxon>Liliopsida</taxon>
        <taxon>Poales</taxon>
        <taxon>Poaceae</taxon>
        <taxon>PACMAD clade</taxon>
        <taxon>Chloridoideae</taxon>
        <taxon>Eragrostideae</taxon>
        <taxon>Eragrostidinae</taxon>
        <taxon>Eragrostis</taxon>
    </lineage>
</organism>
<feature type="region of interest" description="Disordered" evidence="1">
    <location>
        <begin position="149"/>
        <end position="214"/>
    </location>
</feature>
<feature type="non-terminal residue" evidence="2">
    <location>
        <position position="1"/>
    </location>
</feature>
<comment type="caution">
    <text evidence="2">The sequence shown here is derived from an EMBL/GenBank/DDBJ whole genome shotgun (WGS) entry which is preliminary data.</text>
</comment>
<feature type="region of interest" description="Disordered" evidence="1">
    <location>
        <begin position="11"/>
        <end position="31"/>
    </location>
</feature>
<dbReference type="EMBL" id="RWGY01000007">
    <property type="protein sequence ID" value="TVU40009.1"/>
    <property type="molecule type" value="Genomic_DNA"/>
</dbReference>
<evidence type="ECO:0000313" key="3">
    <source>
        <dbReference type="Proteomes" id="UP000324897"/>
    </source>
</evidence>
<keyword evidence="3" id="KW-1185">Reference proteome</keyword>
<sequence>LIVLLLHTAPSPPRSSFSATPAPLPTASSPEWPVRRFREGYGENTRKNPLFLKIFQAQMLQRLLSQLHVIGISNLFDGQIASLEALKCTGNHHHLMPIDRGLVFESKLMILNAEFEQVHNDWEGQCRLRHKWAFSISITRRHPVVTLGRGRQGRGDVGHGRLPSGWRDEGGHGLLVNHDPQRLSPAGRSHLPQQRARTPGVSSPAHRRSTYARQPCSGSCGNAWPLLQVYAAAKTTASAVTEKRTRTTRLLDAMTGGQC</sequence>
<reference evidence="2 3" key="1">
    <citation type="journal article" date="2019" name="Sci. Rep.">
        <title>A high-quality genome of Eragrostis curvula grass provides insights into Poaceae evolution and supports new strategies to enhance forage quality.</title>
        <authorList>
            <person name="Carballo J."/>
            <person name="Santos B.A.C.M."/>
            <person name="Zappacosta D."/>
            <person name="Garbus I."/>
            <person name="Selva J.P."/>
            <person name="Gallo C.A."/>
            <person name="Diaz A."/>
            <person name="Albertini E."/>
            <person name="Caccamo M."/>
            <person name="Echenique V."/>
        </authorList>
    </citation>
    <scope>NUCLEOTIDE SEQUENCE [LARGE SCALE GENOMIC DNA]</scope>
    <source>
        <strain evidence="3">cv. Victoria</strain>
        <tissue evidence="2">Leaf</tissue>
    </source>
</reference>